<dbReference type="AlphaFoldDB" id="A0A873WSC5"/>
<keyword evidence="1" id="KW-0150">Chloroplast</keyword>
<evidence type="ECO:0000313" key="1">
    <source>
        <dbReference type="EMBL" id="QPB15223.1"/>
    </source>
</evidence>
<protein>
    <submittedName>
        <fullName evidence="1">Acetyl-CoA carboxylase carboxyltransferase beta subunit</fullName>
    </submittedName>
</protein>
<name>A0A873WSC5_BROCA</name>
<dbReference type="RefSeq" id="YP_010041893.1">
    <property type="nucleotide sequence ID" value="NC_054212.1"/>
</dbReference>
<dbReference type="EMBL" id="MW013316">
    <property type="protein sequence ID" value="QPB15223.1"/>
    <property type="molecule type" value="Genomic_DNA"/>
</dbReference>
<organism evidence="1">
    <name type="scientific">Bromus catharticus</name>
    <name type="common">Rescue brome</name>
    <name type="synonym">Ceratochloa cathartica</name>
    <dbReference type="NCBI Taxonomy" id="52150"/>
    <lineage>
        <taxon>Eukaryota</taxon>
        <taxon>Viridiplantae</taxon>
        <taxon>Streptophyta</taxon>
        <taxon>Embryophyta</taxon>
        <taxon>Tracheophyta</taxon>
        <taxon>Spermatophyta</taxon>
        <taxon>Magnoliopsida</taxon>
        <taxon>Liliopsida</taxon>
        <taxon>Poales</taxon>
        <taxon>Poaceae</taxon>
        <taxon>BOP clade</taxon>
        <taxon>Pooideae</taxon>
        <taxon>Triticodae</taxon>
        <taxon>Bromeae</taxon>
        <taxon>Bromus</taxon>
    </lineage>
</organism>
<sequence>MESNTQYLQNIVFYKKYLFCKLKNTIVNIPYNRYT</sequence>
<gene>
    <name evidence="1" type="primary">accD</name>
</gene>
<reference evidence="1" key="1">
    <citation type="submission" date="2020-09" db="EMBL/GenBank/DDBJ databases">
        <title>The Complete Chloroplast Genome Sequence and Annotation of Bromus cartharticus.</title>
        <authorList>
            <person name="Song W."/>
            <person name="Shi C."/>
        </authorList>
    </citation>
    <scope>NUCLEOTIDE SEQUENCE</scope>
</reference>
<dbReference type="GeneID" id="63648641"/>
<keyword evidence="1" id="KW-0808">Transferase</keyword>
<dbReference type="GO" id="GO:0016740">
    <property type="term" value="F:transferase activity"/>
    <property type="evidence" value="ECO:0007669"/>
    <property type="project" value="UniProtKB-KW"/>
</dbReference>
<proteinExistence type="predicted"/>
<keyword evidence="1" id="KW-0934">Plastid</keyword>
<geneLocation type="chloroplast" evidence="1"/>
<accession>A0A873WSC5</accession>